<evidence type="ECO:0000313" key="2">
    <source>
        <dbReference type="EMBL" id="SMF50970.1"/>
    </source>
</evidence>
<dbReference type="InterPro" id="IPR009956">
    <property type="entry name" value="Post-segregation_anti-tox_CcdA"/>
</dbReference>
<reference evidence="2 3" key="1">
    <citation type="submission" date="2017-04" db="EMBL/GenBank/DDBJ databases">
        <authorList>
            <person name="Afonso C.L."/>
            <person name="Miller P.J."/>
            <person name="Scott M.A."/>
            <person name="Spackman E."/>
            <person name="Goraichik I."/>
            <person name="Dimitrov K.M."/>
            <person name="Suarez D.L."/>
            <person name="Swayne D.E."/>
        </authorList>
    </citation>
    <scope>NUCLEOTIDE SEQUENCE [LARGE SCALE GENOMIC DNA]</scope>
    <source>
        <strain evidence="2 3">A2P</strain>
    </source>
</reference>
<evidence type="ECO:0000313" key="3">
    <source>
        <dbReference type="Proteomes" id="UP000192936"/>
    </source>
</evidence>
<dbReference type="Proteomes" id="UP000192936">
    <property type="component" value="Unassembled WGS sequence"/>
</dbReference>
<proteinExistence type="predicted"/>
<dbReference type="AlphaFoldDB" id="A0A1X7FF22"/>
<dbReference type="Pfam" id="PF07362">
    <property type="entry name" value="CcdA"/>
    <property type="match status" value="1"/>
</dbReference>
<sequence length="84" mass="9369">MPDTRLAFDASAPKRATNVSLNSDLLEQAKALGINVSRACERGLADQIAELQRKRWLEENREALASSNAYVKAHGLPLARYRPY</sequence>
<dbReference type="STRING" id="286727.SAMN02982917_2685"/>
<name>A0A1X7FF22_9PROT</name>
<dbReference type="EMBL" id="FXAK01000005">
    <property type="protein sequence ID" value="SMF50970.1"/>
    <property type="molecule type" value="Genomic_DNA"/>
</dbReference>
<protein>
    <submittedName>
        <fullName evidence="2">Antitoxin CcdA</fullName>
    </submittedName>
</protein>
<accession>A0A1X7FF22</accession>
<evidence type="ECO:0000256" key="1">
    <source>
        <dbReference type="ARBA" id="ARBA00022649"/>
    </source>
</evidence>
<gene>
    <name evidence="2" type="ORF">SAMN02982917_2685</name>
</gene>
<keyword evidence="1" id="KW-1277">Toxin-antitoxin system</keyword>
<dbReference type="RefSeq" id="WP_244560657.1">
    <property type="nucleotide sequence ID" value="NZ_FXAK01000005.1"/>
</dbReference>
<organism evidence="2 3">
    <name type="scientific">Azospirillum oryzae</name>
    <dbReference type="NCBI Taxonomy" id="286727"/>
    <lineage>
        <taxon>Bacteria</taxon>
        <taxon>Pseudomonadati</taxon>
        <taxon>Pseudomonadota</taxon>
        <taxon>Alphaproteobacteria</taxon>
        <taxon>Rhodospirillales</taxon>
        <taxon>Azospirillaceae</taxon>
        <taxon>Azospirillum</taxon>
    </lineage>
</organism>